<dbReference type="CDD" id="cd00586">
    <property type="entry name" value="4HBT"/>
    <property type="match status" value="1"/>
</dbReference>
<reference evidence="1 2" key="1">
    <citation type="submission" date="2016-10" db="EMBL/GenBank/DDBJ databases">
        <title>Draft Genome sequence of Alkanindiges sp. strain H1.</title>
        <authorList>
            <person name="Subhash Y."/>
            <person name="Lee S."/>
        </authorList>
    </citation>
    <scope>NUCLEOTIDE SEQUENCE [LARGE SCALE GENOMIC DNA]</scope>
    <source>
        <strain evidence="1 2">H1</strain>
    </source>
</reference>
<dbReference type="Gene3D" id="3.10.129.10">
    <property type="entry name" value="Hotdog Thioesterase"/>
    <property type="match status" value="1"/>
</dbReference>
<dbReference type="PANTHER" id="PTHR31793">
    <property type="entry name" value="4-HYDROXYBENZOYL-COA THIOESTERASE FAMILY MEMBER"/>
    <property type="match status" value="1"/>
</dbReference>
<gene>
    <name evidence="1" type="ORF">BKE30_11365</name>
</gene>
<dbReference type="InterPro" id="IPR050563">
    <property type="entry name" value="4-hydroxybenzoyl-CoA_TE"/>
</dbReference>
<dbReference type="GO" id="GO:0047617">
    <property type="term" value="F:fatty acyl-CoA hydrolase activity"/>
    <property type="evidence" value="ECO:0007669"/>
    <property type="project" value="TreeGrafter"/>
</dbReference>
<evidence type="ECO:0000313" key="2">
    <source>
        <dbReference type="Proteomes" id="UP000192132"/>
    </source>
</evidence>
<dbReference type="PANTHER" id="PTHR31793:SF40">
    <property type="entry name" value="ACYL-COA THIOESTER HYDROLASE, YBGC_YBAW FAMILY"/>
    <property type="match status" value="1"/>
</dbReference>
<protein>
    <recommendedName>
        <fullName evidence="3">Acyl-CoA thioesterase</fullName>
    </recommendedName>
</protein>
<organism evidence="1 2">
    <name type="scientific">Alkanindiges hydrocarboniclasticus</name>
    <dbReference type="NCBI Taxonomy" id="1907941"/>
    <lineage>
        <taxon>Bacteria</taxon>
        <taxon>Pseudomonadati</taxon>
        <taxon>Pseudomonadota</taxon>
        <taxon>Gammaproteobacteria</taxon>
        <taxon>Moraxellales</taxon>
        <taxon>Moraxellaceae</taxon>
        <taxon>Alkanindiges</taxon>
    </lineage>
</organism>
<dbReference type="Pfam" id="PF13279">
    <property type="entry name" value="4HBT_2"/>
    <property type="match status" value="1"/>
</dbReference>
<comment type="caution">
    <text evidence="1">The sequence shown here is derived from an EMBL/GenBank/DDBJ whole genome shotgun (WGS) entry which is preliminary data.</text>
</comment>
<proteinExistence type="predicted"/>
<dbReference type="Proteomes" id="UP000192132">
    <property type="component" value="Unassembled WGS sequence"/>
</dbReference>
<dbReference type="SUPFAM" id="SSF54637">
    <property type="entry name" value="Thioesterase/thiol ester dehydrase-isomerase"/>
    <property type="match status" value="1"/>
</dbReference>
<keyword evidence="2" id="KW-1185">Reference proteome</keyword>
<dbReference type="OrthoDB" id="9799036at2"/>
<sequence length="183" mass="20493">MSSIKECPVVYHQTVAWGDMDAFGHVNNVMYYRYMESARIEYLSHIEAFNHGLVSVISASSCRYLRPVFYPDSLKVGVRVVEVRNSGFRMAYVLYSNQQAQVVATGEAIVVMVDAKTFEKAAMPLELKQRIAALEANFGNELDIGLPAEKTSLSNIGRALRDNLRGNIEQIVPKIGGKHHDRD</sequence>
<dbReference type="AlphaFoldDB" id="A0A1S8CU51"/>
<dbReference type="EMBL" id="MLCN01000029">
    <property type="protein sequence ID" value="ONG38758.1"/>
    <property type="molecule type" value="Genomic_DNA"/>
</dbReference>
<dbReference type="InterPro" id="IPR029069">
    <property type="entry name" value="HotDog_dom_sf"/>
</dbReference>
<evidence type="ECO:0000313" key="1">
    <source>
        <dbReference type="EMBL" id="ONG38758.1"/>
    </source>
</evidence>
<name>A0A1S8CU51_9GAMM</name>
<dbReference type="STRING" id="1907941.BKE30_11365"/>
<accession>A0A1S8CU51</accession>
<evidence type="ECO:0008006" key="3">
    <source>
        <dbReference type="Google" id="ProtNLM"/>
    </source>
</evidence>